<dbReference type="Proteomes" id="UP001415857">
    <property type="component" value="Unassembled WGS sequence"/>
</dbReference>
<dbReference type="GO" id="GO:0003712">
    <property type="term" value="F:transcription coregulator activity"/>
    <property type="evidence" value="ECO:0007669"/>
    <property type="project" value="InterPro"/>
</dbReference>
<accession>A0AAP0RI65</accession>
<evidence type="ECO:0000313" key="3">
    <source>
        <dbReference type="Proteomes" id="UP001415857"/>
    </source>
</evidence>
<dbReference type="PANTHER" id="PTHR13526">
    <property type="entry name" value="TRANSCRIPTION FACTOR SPT20 HOMOLOG"/>
    <property type="match status" value="1"/>
</dbReference>
<comment type="caution">
    <text evidence="2">The sequence shown here is derived from an EMBL/GenBank/DDBJ whole genome shotgun (WGS) entry which is preliminary data.</text>
</comment>
<dbReference type="GO" id="GO:0006357">
    <property type="term" value="P:regulation of transcription by RNA polymerase II"/>
    <property type="evidence" value="ECO:0007669"/>
    <property type="project" value="TreeGrafter"/>
</dbReference>
<dbReference type="InterPro" id="IPR021950">
    <property type="entry name" value="Spt20"/>
</dbReference>
<dbReference type="PANTHER" id="PTHR13526:SF23">
    <property type="entry name" value="PROTEIN PHYTOCHROME-DEPENDENT LATE-FLOWERING-LIKE"/>
    <property type="match status" value="1"/>
</dbReference>
<dbReference type="EMBL" id="JBBPBK010000010">
    <property type="protein sequence ID" value="KAK9277475.1"/>
    <property type="molecule type" value="Genomic_DNA"/>
</dbReference>
<protein>
    <recommendedName>
        <fullName evidence="1">Spt20-like SEP domain-containing protein</fullName>
    </recommendedName>
</protein>
<keyword evidence="3" id="KW-1185">Reference proteome</keyword>
<feature type="domain" description="Spt20-like SEP" evidence="1">
    <location>
        <begin position="72"/>
        <end position="215"/>
    </location>
</feature>
<dbReference type="Pfam" id="PF12090">
    <property type="entry name" value="Spt20_SEP"/>
    <property type="match status" value="1"/>
</dbReference>
<evidence type="ECO:0000259" key="1">
    <source>
        <dbReference type="Pfam" id="PF12090"/>
    </source>
</evidence>
<proteinExistence type="predicted"/>
<gene>
    <name evidence="2" type="ORF">L1049_007019</name>
</gene>
<evidence type="ECO:0000313" key="2">
    <source>
        <dbReference type="EMBL" id="KAK9277475.1"/>
    </source>
</evidence>
<organism evidence="2 3">
    <name type="scientific">Liquidambar formosana</name>
    <name type="common">Formosan gum</name>
    <dbReference type="NCBI Taxonomy" id="63359"/>
    <lineage>
        <taxon>Eukaryota</taxon>
        <taxon>Viridiplantae</taxon>
        <taxon>Streptophyta</taxon>
        <taxon>Embryophyta</taxon>
        <taxon>Tracheophyta</taxon>
        <taxon>Spermatophyta</taxon>
        <taxon>Magnoliopsida</taxon>
        <taxon>eudicotyledons</taxon>
        <taxon>Gunneridae</taxon>
        <taxon>Pentapetalae</taxon>
        <taxon>Saxifragales</taxon>
        <taxon>Altingiaceae</taxon>
        <taxon>Liquidambar</taxon>
    </lineage>
</organism>
<dbReference type="InterPro" id="IPR046468">
    <property type="entry name" value="Spt20-like_SEP"/>
</dbReference>
<dbReference type="GO" id="GO:0000124">
    <property type="term" value="C:SAGA complex"/>
    <property type="evidence" value="ECO:0007669"/>
    <property type="project" value="InterPro"/>
</dbReference>
<sequence length="521" mass="58413">MGVSFKVAKAGTRYRPKLLQVEDKEYENDPPTDFQQRNHEGDLVGVEDKVADRSNALAKAKPEIVPVSKNIEVSFSLNLFGNGFSVGKVAEFFNDVPNLLHPYDRTSERLFSAIEYGCLPGELLDDIPSKYVNGALLCEIRDYRNCLPHRDDTAVSASIFPTVHKVLLQMCMENVIKDISSMSDDSWTYKDLLEVESRILKALQPNLHLNPKPMLDGSIGEPLTRKLNLKIARSRKKRKLSDAPVTNSHEKNVVQEPMLQSFPLPSQSNHQSAPSCNRPVSTTLTLSKFVSTPKQFYSNNNCGPTRPSTLVLSEKGSCDMHAIRGPILKKPKEEPLDFSQFQLPGSEGQTILGPDLQCKTKLTKQQLEAEKILRERFHGNKHPSLLINNGQQSILEGMPKLQSGMPTCSLKQELAETSHFLVSDVPKNRDNYLIMDVRSNQSNIQKLALRQSSPLSRMQFNHKDQPGNKNMRFGTLTPKRKALQNPQVSTSVRSAPVSSSHLDSVLREAIFTRKTKIKFSV</sequence>
<reference evidence="2 3" key="1">
    <citation type="journal article" date="2024" name="Plant J.">
        <title>Genome sequences and population genomics reveal climatic adaptation and genomic divergence between two closely related sweetgum species.</title>
        <authorList>
            <person name="Xu W.Q."/>
            <person name="Ren C.Q."/>
            <person name="Zhang X.Y."/>
            <person name="Comes H.P."/>
            <person name="Liu X.H."/>
            <person name="Li Y.G."/>
            <person name="Kettle C.J."/>
            <person name="Jalonen R."/>
            <person name="Gaisberger H."/>
            <person name="Ma Y.Z."/>
            <person name="Qiu Y.X."/>
        </authorList>
    </citation>
    <scope>NUCLEOTIDE SEQUENCE [LARGE SCALE GENOMIC DNA]</scope>
    <source>
        <strain evidence="2">Hangzhou</strain>
    </source>
</reference>
<dbReference type="AlphaFoldDB" id="A0AAP0RI65"/>
<name>A0AAP0RI65_LIQFO</name>